<feature type="chain" id="PRO_5046517493" evidence="2">
    <location>
        <begin position="35"/>
        <end position="369"/>
    </location>
</feature>
<feature type="signal peptide" evidence="2">
    <location>
        <begin position="1"/>
        <end position="34"/>
    </location>
</feature>
<dbReference type="EMBL" id="JBHLUH010000041">
    <property type="protein sequence ID" value="MFC0530161.1"/>
    <property type="molecule type" value="Genomic_DNA"/>
</dbReference>
<feature type="transmembrane region" description="Helical" evidence="1">
    <location>
        <begin position="338"/>
        <end position="360"/>
    </location>
</feature>
<keyword evidence="4" id="KW-1185">Reference proteome</keyword>
<comment type="caution">
    <text evidence="3">The sequence shown here is derived from an EMBL/GenBank/DDBJ whole genome shotgun (WGS) entry which is preliminary data.</text>
</comment>
<evidence type="ECO:0000313" key="4">
    <source>
        <dbReference type="Proteomes" id="UP001589867"/>
    </source>
</evidence>
<protein>
    <submittedName>
        <fullName evidence="3">Cell wall anchor protein</fullName>
    </submittedName>
</protein>
<gene>
    <name evidence="3" type="ORF">ACFFIA_21085</name>
</gene>
<evidence type="ECO:0000313" key="3">
    <source>
        <dbReference type="EMBL" id="MFC0530161.1"/>
    </source>
</evidence>
<keyword evidence="1" id="KW-1133">Transmembrane helix</keyword>
<keyword evidence="1" id="KW-0472">Membrane</keyword>
<reference evidence="3 4" key="1">
    <citation type="submission" date="2024-09" db="EMBL/GenBank/DDBJ databases">
        <authorList>
            <person name="Sun Q."/>
            <person name="Mori K."/>
        </authorList>
    </citation>
    <scope>NUCLEOTIDE SEQUENCE [LARGE SCALE GENOMIC DNA]</scope>
    <source>
        <strain evidence="3 4">TBRC 3947</strain>
    </source>
</reference>
<accession>A0ABV6M676</accession>
<evidence type="ECO:0000256" key="2">
    <source>
        <dbReference type="SAM" id="SignalP"/>
    </source>
</evidence>
<name>A0ABV6M676_9ACTN</name>
<evidence type="ECO:0000256" key="1">
    <source>
        <dbReference type="SAM" id="Phobius"/>
    </source>
</evidence>
<keyword evidence="2" id="KW-0732">Signal</keyword>
<dbReference type="RefSeq" id="WP_377253267.1">
    <property type="nucleotide sequence ID" value="NZ_JBHLUH010000041.1"/>
</dbReference>
<dbReference type="Proteomes" id="UP001589867">
    <property type="component" value="Unassembled WGS sequence"/>
</dbReference>
<proteinExistence type="predicted"/>
<dbReference type="PROSITE" id="PS51318">
    <property type="entry name" value="TAT"/>
    <property type="match status" value="1"/>
</dbReference>
<keyword evidence="1" id="KW-0812">Transmembrane</keyword>
<sequence length="369" mass="38289">MNRRKLSLRRPLALVGAAALGLAAALMVASPASAHHSEVDGKAVCDTETGEWVVTWTVTSFAPQGVERYKLVKADLTPAGTTVTEIRTTEGNDYPYSVDTPVVGVQRVPGDATSASLTVKAKWKKERGAHLERDAKSKTVELGGECKKDVPSTTAPTASFSPDCEGTVNVTLGNGQEATAAVKLTVSAGEFKETFTLEPGETKTDIQVPADAGEITVSQEGKEEPVGTYTWTEPENCVAPGEPEGDIELTCDEMIFTVKNPADGETVTITLTPNTGEPQTLTVAPGETKSATFPASEGLTVTPSVEGEEGEPIAWTAPDDCEPGAGGGGPELPVTGAAAGGIAGGALALLAIGAVLFYLARRRRMTFTA</sequence>
<dbReference type="InterPro" id="IPR006311">
    <property type="entry name" value="TAT_signal"/>
</dbReference>
<organism evidence="3 4">
    <name type="scientific">Phytohabitans kaempferiae</name>
    <dbReference type="NCBI Taxonomy" id="1620943"/>
    <lineage>
        <taxon>Bacteria</taxon>
        <taxon>Bacillati</taxon>
        <taxon>Actinomycetota</taxon>
        <taxon>Actinomycetes</taxon>
        <taxon>Micromonosporales</taxon>
        <taxon>Micromonosporaceae</taxon>
    </lineage>
</organism>